<accession>A0A5A9NGJ5</accession>
<evidence type="ECO:0000256" key="1">
    <source>
        <dbReference type="PROSITE-ProRule" id="PRU00108"/>
    </source>
</evidence>
<comment type="caution">
    <text evidence="5">The sequence shown here is derived from an EMBL/GenBank/DDBJ whole genome shotgun (WGS) entry which is preliminary data.</text>
</comment>
<dbReference type="InterPro" id="IPR009057">
    <property type="entry name" value="Homeodomain-like_sf"/>
</dbReference>
<sequence>MNLRSVFTAEQQRILERYYENGMTNQSKICFQLILQCAQDTKLDFSVVRRYLGDYRKQLAKLGKLTSGTLTISTGGHQGSPLLFSLYTNNCTAKDSSVKLLNFADDTSIIGLIHIEDEFLISCILPYILDKPHIVENYRRQVLSISSERINSSVYCLQRHILRLKSLVDGTHRVSGLETKFDTDTSQKLSNICPTLQLNMLAPHAKLCQLVRKQVGRSKSVFSCSGLRQNVTYAWAPVLAGEIVGTESNPSVTRLLPPQASCSSSSSSPLSSSPLSTGSGPNSDIILTGSGAASHLPFSKTSQDKETIKKQLPDMSAIFSIAMETGDADDEYLREEELANMGPQIQLSKSNSGSICQADGVRSSDVLTQSTTIFNESNNSLFEDKGYQTNSSLTDTSSHSSFSLRPRSQPSSGIPSFKFKFYVNKHETSCKCTSLVTSNMSAPWLHTNSRKRTLQDRTQFSDRDVYALKRYWDNGMTSLGLVCREKISAAANKLNVDSEIIKTWIGNRRRKYRLMGIEIPPPKGGPAMFSNQTEAYSPQILEDEDEIPGLTEGSEDNGIVSLCLSDDGASDCYETINDYVNDESDRSSAGGNVVRKIEITDEEDNGDILNAEMEQLQTFLEFKNEEVQFLEEELHNQKRKFSKLQSFTRSLLIAVKNNDQKKQEDLLASVRHKEELGLCMENHREFGIEATSTKKDSSMSEEYNTGPVRL</sequence>
<feature type="domain" description="Homeobox" evidence="4">
    <location>
        <begin position="451"/>
        <end position="515"/>
    </location>
</feature>
<keyword evidence="1" id="KW-0539">Nucleus</keyword>
<evidence type="ECO:0000256" key="2">
    <source>
        <dbReference type="SAM" id="Coils"/>
    </source>
</evidence>
<feature type="DNA-binding region" description="Homeobox" evidence="1">
    <location>
        <begin position="453"/>
        <end position="516"/>
    </location>
</feature>
<feature type="coiled-coil region" evidence="2">
    <location>
        <begin position="613"/>
        <end position="640"/>
    </location>
</feature>
<keyword evidence="6" id="KW-1185">Reference proteome</keyword>
<protein>
    <submittedName>
        <fullName evidence="5">Highly divergent homeobox</fullName>
    </submittedName>
</protein>
<keyword evidence="1 5" id="KW-0371">Homeobox</keyword>
<feature type="region of interest" description="Disordered" evidence="3">
    <location>
        <begin position="689"/>
        <end position="710"/>
    </location>
</feature>
<evidence type="ECO:0000256" key="3">
    <source>
        <dbReference type="SAM" id="MobiDB-lite"/>
    </source>
</evidence>
<reference evidence="5 6" key="1">
    <citation type="journal article" date="2019" name="Mol. Ecol. Resour.">
        <title>Chromosome-level genome assembly of Triplophysa tibetana, a fish adapted to the harsh high-altitude environment of the Tibetan Plateau.</title>
        <authorList>
            <person name="Yang X."/>
            <person name="Liu H."/>
            <person name="Ma Z."/>
            <person name="Zou Y."/>
            <person name="Zou M."/>
            <person name="Mao Y."/>
            <person name="Li X."/>
            <person name="Wang H."/>
            <person name="Chen T."/>
            <person name="Wang W."/>
            <person name="Yang R."/>
        </authorList>
    </citation>
    <scope>NUCLEOTIDE SEQUENCE [LARGE SCALE GENOMIC DNA]</scope>
    <source>
        <strain evidence="5">TTIB1903HZAU</strain>
        <tissue evidence="5">Muscle</tissue>
    </source>
</reference>
<feature type="compositionally biased region" description="Low complexity" evidence="3">
    <location>
        <begin position="255"/>
        <end position="283"/>
    </location>
</feature>
<evidence type="ECO:0000313" key="5">
    <source>
        <dbReference type="EMBL" id="KAA0709134.1"/>
    </source>
</evidence>
<gene>
    <name evidence="5" type="ORF">E1301_Tti013748</name>
</gene>
<dbReference type="GO" id="GO:0003677">
    <property type="term" value="F:DNA binding"/>
    <property type="evidence" value="ECO:0007669"/>
    <property type="project" value="UniProtKB-UniRule"/>
</dbReference>
<keyword evidence="2" id="KW-0175">Coiled coil</keyword>
<name>A0A5A9NGJ5_9TELE</name>
<dbReference type="PROSITE" id="PS50071">
    <property type="entry name" value="HOMEOBOX_2"/>
    <property type="match status" value="1"/>
</dbReference>
<proteinExistence type="predicted"/>
<dbReference type="SUPFAM" id="SSF46689">
    <property type="entry name" value="Homeodomain-like"/>
    <property type="match status" value="1"/>
</dbReference>
<dbReference type="InterPro" id="IPR001356">
    <property type="entry name" value="HD"/>
</dbReference>
<dbReference type="Proteomes" id="UP000324632">
    <property type="component" value="Chromosome 17"/>
</dbReference>
<dbReference type="EMBL" id="SOYY01000017">
    <property type="protein sequence ID" value="KAA0709134.1"/>
    <property type="molecule type" value="Genomic_DNA"/>
</dbReference>
<dbReference type="GO" id="GO:0005634">
    <property type="term" value="C:nucleus"/>
    <property type="evidence" value="ECO:0007669"/>
    <property type="project" value="UniProtKB-SubCell"/>
</dbReference>
<dbReference type="AlphaFoldDB" id="A0A5A9NGJ5"/>
<feature type="region of interest" description="Disordered" evidence="3">
    <location>
        <begin position="385"/>
        <end position="412"/>
    </location>
</feature>
<evidence type="ECO:0000313" key="6">
    <source>
        <dbReference type="Proteomes" id="UP000324632"/>
    </source>
</evidence>
<feature type="region of interest" description="Disordered" evidence="3">
    <location>
        <begin position="254"/>
        <end position="286"/>
    </location>
</feature>
<comment type="subcellular location">
    <subcellularLocation>
        <location evidence="1">Nucleus</location>
    </subcellularLocation>
</comment>
<evidence type="ECO:0000259" key="4">
    <source>
        <dbReference type="PROSITE" id="PS50071"/>
    </source>
</evidence>
<dbReference type="Gene3D" id="1.10.10.60">
    <property type="entry name" value="Homeodomain-like"/>
    <property type="match status" value="2"/>
</dbReference>
<keyword evidence="1 5" id="KW-0238">DNA-binding</keyword>
<feature type="compositionally biased region" description="Low complexity" evidence="3">
    <location>
        <begin position="389"/>
        <end position="408"/>
    </location>
</feature>
<organism evidence="5 6">
    <name type="scientific">Triplophysa tibetana</name>
    <dbReference type="NCBI Taxonomy" id="1572043"/>
    <lineage>
        <taxon>Eukaryota</taxon>
        <taxon>Metazoa</taxon>
        <taxon>Chordata</taxon>
        <taxon>Craniata</taxon>
        <taxon>Vertebrata</taxon>
        <taxon>Euteleostomi</taxon>
        <taxon>Actinopterygii</taxon>
        <taxon>Neopterygii</taxon>
        <taxon>Teleostei</taxon>
        <taxon>Ostariophysi</taxon>
        <taxon>Cypriniformes</taxon>
        <taxon>Nemacheilidae</taxon>
        <taxon>Triplophysa</taxon>
    </lineage>
</organism>
<dbReference type="CDD" id="cd00086">
    <property type="entry name" value="homeodomain"/>
    <property type="match status" value="1"/>
</dbReference>
<feature type="compositionally biased region" description="Basic and acidic residues" evidence="3">
    <location>
        <begin position="689"/>
        <end position="698"/>
    </location>
</feature>